<proteinExistence type="predicted"/>
<dbReference type="AlphaFoldDB" id="A0A1A9HVK5"/>
<dbReference type="EMBL" id="CP014639">
    <property type="protein sequence ID" value="ANH79029.1"/>
    <property type="molecule type" value="Genomic_DNA"/>
</dbReference>
<dbReference type="SUPFAM" id="SSF48452">
    <property type="entry name" value="TPR-like"/>
    <property type="match status" value="2"/>
</dbReference>
<dbReference type="STRING" id="1806891.Cs308_0859"/>
<name>A0A1A9HVK5_9CHLA</name>
<reference evidence="1 2" key="1">
    <citation type="submission" date="2016-03" db="EMBL/GenBank/DDBJ databases">
        <title>Culture-independent genomics supports pathogen discovery for uncultivable bacteria within the genus Chlamydia.</title>
        <authorList>
            <person name="Taylor-Brown A."/>
            <person name="Bachmann N.L."/>
            <person name="Borel N."/>
            <person name="Polkinghorne A."/>
        </authorList>
    </citation>
    <scope>NUCLEOTIDE SEQUENCE [LARGE SCALE GENOMIC DNA]</scope>
    <source>
        <strain evidence="1 2">2742-308</strain>
    </source>
</reference>
<dbReference type="Proteomes" id="UP000078162">
    <property type="component" value="Chromosome"/>
</dbReference>
<sequence length="670" mass="77201">MHSQTFNEGYLAVAQTLLMLTRSHPIILKKIIFYGTTYGLRYKNLSLLMDVLIYVDLLFQELRISASDRLSLCSVRTCINFELYSLTGDIKFLFQVVENYHLIKKLLEMHPQLQYRLGWEHFSLGIKQEEISLAATATVYQTVGKSFLALYHKHLELYDLTYGIRCLAQALTLNSHAPDIHADYAKGLVVLGTREGKAFWIEQSMKHFSQAIFLSFTRAPDSISYQNYRYSYALAAVKLFDVTYKKEHFYQATQILYQTLQSFPHLSELWIVWGELLIRSGWLNSNVKHIEAGLEKLASIQKKSNNPIVLSSLLAMGISILGLYLEEPNLFKESRLRLISAMKAFPGNSSFIYALGTVQLCSALYFNDNANFASAVSCFLSCVEWDFDSVEAWQKLFDGYFSWGVKKKSARLLQKAVDVASKLCSLRPEAFLFWSDRGLALKCLAEVTVDEAYKEIFLIESLLYYRKAWDLSHQPEIIELWGYSYYLLAELQEDLTYYNEAHALLSQIDSLLLSFRAKIILAATLLEKGRLLEDLGSVEKAEAILLPLLESCPQDENILLLLGKVYLFFFWKTKCIRASKLAKMYLEQAASLGSPGAYLNLGKFYSVEEDIETAWEMILRSIRCGMKITETRWLKDPYLVNLRTRYTFHEILENQRGRVWQESRTEVRIN</sequence>
<keyword evidence="2" id="KW-1185">Reference proteome</keyword>
<protein>
    <submittedName>
        <fullName evidence="1">Uncharacterized protein</fullName>
    </submittedName>
</protein>
<dbReference type="KEGG" id="csaz:Cs308_0859"/>
<organism evidence="1 2">
    <name type="scientific">Candidatus Chlamydia sanziniae</name>
    <dbReference type="NCBI Taxonomy" id="1806891"/>
    <lineage>
        <taxon>Bacteria</taxon>
        <taxon>Pseudomonadati</taxon>
        <taxon>Chlamydiota</taxon>
        <taxon>Chlamydiia</taxon>
        <taxon>Chlamydiales</taxon>
        <taxon>Chlamydiaceae</taxon>
        <taxon>Chlamydia/Chlamydophila group</taxon>
        <taxon>Chlamydia</taxon>
    </lineage>
</organism>
<accession>A0A1A9HVK5</accession>
<evidence type="ECO:0000313" key="2">
    <source>
        <dbReference type="Proteomes" id="UP000078162"/>
    </source>
</evidence>
<dbReference type="Gene3D" id="1.25.40.10">
    <property type="entry name" value="Tetratricopeptide repeat domain"/>
    <property type="match status" value="1"/>
</dbReference>
<gene>
    <name evidence="1" type="ORF">Cs308_0859</name>
</gene>
<dbReference type="PATRIC" id="fig|1806891.3.peg.852"/>
<dbReference type="InterPro" id="IPR011990">
    <property type="entry name" value="TPR-like_helical_dom_sf"/>
</dbReference>
<evidence type="ECO:0000313" key="1">
    <source>
        <dbReference type="EMBL" id="ANH79029.1"/>
    </source>
</evidence>